<name>A0ACB9REN0_9MYRT</name>
<sequence>MSNRQISLHGGKPTLVRLDVEWRPNRIRYLSYETATLQLCIDDKCLNVQLLYITYIPESIIGFCGDPNFTFVGVEVADDVEKLRNEYNQECAKHADFRELAKMQWPDRFRRSGLKNLAREVGVVMMQPKHVTLSNWEARNLSIEQVEYACLGSILHSKDSGSFVVALPVMKISRPCSPLYRPYVGWRLNHFKNFPALD</sequence>
<dbReference type="Proteomes" id="UP001057402">
    <property type="component" value="Chromosome 4"/>
</dbReference>
<comment type="caution">
    <text evidence="1">The sequence shown here is derived from an EMBL/GenBank/DDBJ whole genome shotgun (WGS) entry which is preliminary data.</text>
</comment>
<organism evidence="1 2">
    <name type="scientific">Melastoma candidum</name>
    <dbReference type="NCBI Taxonomy" id="119954"/>
    <lineage>
        <taxon>Eukaryota</taxon>
        <taxon>Viridiplantae</taxon>
        <taxon>Streptophyta</taxon>
        <taxon>Embryophyta</taxon>
        <taxon>Tracheophyta</taxon>
        <taxon>Spermatophyta</taxon>
        <taxon>Magnoliopsida</taxon>
        <taxon>eudicotyledons</taxon>
        <taxon>Gunneridae</taxon>
        <taxon>Pentapetalae</taxon>
        <taxon>rosids</taxon>
        <taxon>malvids</taxon>
        <taxon>Myrtales</taxon>
        <taxon>Melastomataceae</taxon>
        <taxon>Melastomatoideae</taxon>
        <taxon>Melastomateae</taxon>
        <taxon>Melastoma</taxon>
    </lineage>
</organism>
<accession>A0ACB9REN0</accession>
<reference evidence="2" key="1">
    <citation type="journal article" date="2023" name="Front. Plant Sci.">
        <title>Chromosomal-level genome assembly of Melastoma candidum provides insights into trichome evolution.</title>
        <authorList>
            <person name="Zhong Y."/>
            <person name="Wu W."/>
            <person name="Sun C."/>
            <person name="Zou P."/>
            <person name="Liu Y."/>
            <person name="Dai S."/>
            <person name="Zhou R."/>
        </authorList>
    </citation>
    <scope>NUCLEOTIDE SEQUENCE [LARGE SCALE GENOMIC DNA]</scope>
</reference>
<keyword evidence="2" id="KW-1185">Reference proteome</keyword>
<dbReference type="EMBL" id="CM042883">
    <property type="protein sequence ID" value="KAI4377487.1"/>
    <property type="molecule type" value="Genomic_DNA"/>
</dbReference>
<evidence type="ECO:0000313" key="2">
    <source>
        <dbReference type="Proteomes" id="UP001057402"/>
    </source>
</evidence>
<gene>
    <name evidence="1" type="ORF">MLD38_015101</name>
</gene>
<proteinExistence type="predicted"/>
<protein>
    <submittedName>
        <fullName evidence="1">Uncharacterized protein</fullName>
    </submittedName>
</protein>
<evidence type="ECO:0000313" key="1">
    <source>
        <dbReference type="EMBL" id="KAI4377487.1"/>
    </source>
</evidence>